<dbReference type="KEGG" id="mhaz:BHR79_08225"/>
<evidence type="ECO:0000313" key="2">
    <source>
        <dbReference type="Proteomes" id="UP000186879"/>
    </source>
</evidence>
<dbReference type="Proteomes" id="UP000186879">
    <property type="component" value="Chromosome"/>
</dbReference>
<gene>
    <name evidence="1" type="ORF">BHR79_08225</name>
</gene>
<reference evidence="1 2" key="1">
    <citation type="submission" date="2016-10" db="EMBL/GenBank/DDBJ databases">
        <title>Methanohalophilus halophilus.</title>
        <authorList>
            <person name="L'haridon S."/>
        </authorList>
    </citation>
    <scope>NUCLEOTIDE SEQUENCE [LARGE SCALE GENOMIC DNA]</scope>
    <source>
        <strain evidence="1 2">Z-7982</strain>
    </source>
</reference>
<proteinExistence type="predicted"/>
<organism evidence="1 2">
    <name type="scientific">Methanohalophilus halophilus</name>
    <dbReference type="NCBI Taxonomy" id="2177"/>
    <lineage>
        <taxon>Archaea</taxon>
        <taxon>Methanobacteriati</taxon>
        <taxon>Methanobacteriota</taxon>
        <taxon>Stenosarchaea group</taxon>
        <taxon>Methanomicrobia</taxon>
        <taxon>Methanosarcinales</taxon>
        <taxon>Methanosarcinaceae</taxon>
        <taxon>Methanohalophilus</taxon>
    </lineage>
</organism>
<name>A0A1L3Q3M2_9EURY</name>
<dbReference type="STRING" id="2177.BHR79_08225"/>
<sequence>MKAYQPDSAFPWNKRVLYNLYFSFFAIHRNFIFDFRRADLNLIERDVRDTQDFIRTETYALRLKPAGARKVTEEVNKWLNKRAKYRKLRVIQIYP</sequence>
<protein>
    <submittedName>
        <fullName evidence="1">Uncharacterized protein</fullName>
    </submittedName>
</protein>
<dbReference type="AlphaFoldDB" id="A0A1L3Q3M2"/>
<keyword evidence="2" id="KW-1185">Reference proteome</keyword>
<dbReference type="EMBL" id="CP017921">
    <property type="protein sequence ID" value="APH39467.1"/>
    <property type="molecule type" value="Genomic_DNA"/>
</dbReference>
<evidence type="ECO:0000313" key="1">
    <source>
        <dbReference type="EMBL" id="APH39467.1"/>
    </source>
</evidence>
<accession>A0A1L3Q3M2</accession>